<evidence type="ECO:0000313" key="2">
    <source>
        <dbReference type="EMBL" id="ENY77011.1"/>
    </source>
</evidence>
<keyword evidence="2" id="KW-0560">Oxidoreductase</keyword>
<dbReference type="GO" id="GO:0006355">
    <property type="term" value="P:regulation of DNA-templated transcription"/>
    <property type="evidence" value="ECO:0007669"/>
    <property type="project" value="InterPro"/>
</dbReference>
<sequence length="78" mass="8791">MSSTTTGIKLDAPTKERIKEAAGLLDRTPHWFMKKAVLYWLERVESGAGVADMLSETDLDNDDRLNSVLSRRQLLNVD</sequence>
<dbReference type="GO" id="GO:0016491">
    <property type="term" value="F:oxidoreductase activity"/>
    <property type="evidence" value="ECO:0007669"/>
    <property type="project" value="UniProtKB-KW"/>
</dbReference>
<dbReference type="Gene3D" id="1.10.1220.10">
    <property type="entry name" value="Met repressor-like"/>
    <property type="match status" value="1"/>
</dbReference>
<gene>
    <name evidence="2" type="primary">putA</name>
    <name evidence="2" type="ORF">C206_14607</name>
</gene>
<evidence type="ECO:0000259" key="1">
    <source>
        <dbReference type="Pfam" id="PF21775"/>
    </source>
</evidence>
<name>A0AAD2ZTT3_PSEPU</name>
<dbReference type="Pfam" id="PF21775">
    <property type="entry name" value="PutA_1st"/>
    <property type="match status" value="1"/>
</dbReference>
<reference evidence="2 3" key="1">
    <citation type="submission" date="2013-02" db="EMBL/GenBank/DDBJ databases">
        <title>Insights into the proteome of triclosan-resistant Pseudomonas putida TRO1, isolated from activated sludge.</title>
        <authorList>
            <person name="Lolas I.B."/>
            <person name="Almeida B."/>
            <person name="Starnawski P.M."/>
            <person name="Soenderkaer M."/>
            <person name="Nielsen K.L."/>
            <person name="Nielsen J.L."/>
        </authorList>
    </citation>
    <scope>NUCLEOTIDE SEQUENCE [LARGE SCALE GENOMIC DNA]</scope>
    <source>
        <strain evidence="2 3">TRO1</strain>
    </source>
</reference>
<dbReference type="InterPro" id="IPR048798">
    <property type="entry name" value="PutA_RHH"/>
</dbReference>
<comment type="caution">
    <text evidence="2">The sequence shown here is derived from an EMBL/GenBank/DDBJ whole genome shotgun (WGS) entry which is preliminary data.</text>
</comment>
<dbReference type="Proteomes" id="UP000013237">
    <property type="component" value="Unassembled WGS sequence"/>
</dbReference>
<dbReference type="AlphaFoldDB" id="A0AAD2ZTT3"/>
<dbReference type="InterPro" id="IPR013321">
    <property type="entry name" value="Arc_rbn_hlx_hlx"/>
</dbReference>
<organism evidence="2 3">
    <name type="scientific">Pseudomonas putida TRO1</name>
    <dbReference type="NCBI Taxonomy" id="1227924"/>
    <lineage>
        <taxon>Bacteria</taxon>
        <taxon>Pseudomonadati</taxon>
        <taxon>Pseudomonadota</taxon>
        <taxon>Gammaproteobacteria</taxon>
        <taxon>Pseudomonadales</taxon>
        <taxon>Pseudomonadaceae</taxon>
        <taxon>Pseudomonas</taxon>
    </lineage>
</organism>
<protein>
    <submittedName>
        <fullName evidence="2">Trifunctional transcriptional regulator/proline dehydrogenase/pyrroline-5-carboxylate dehydrogenase</fullName>
        <ecNumber evidence="2">1.5.99.8</ecNumber>
    </submittedName>
</protein>
<feature type="domain" description="PutA RHH" evidence="1">
    <location>
        <begin position="11"/>
        <end position="43"/>
    </location>
</feature>
<dbReference type="CDD" id="cd22233">
    <property type="entry name" value="RHH_CopAso-like"/>
    <property type="match status" value="1"/>
</dbReference>
<dbReference type="EMBL" id="APBQ01000095">
    <property type="protein sequence ID" value="ENY77011.1"/>
    <property type="molecule type" value="Genomic_DNA"/>
</dbReference>
<evidence type="ECO:0000313" key="3">
    <source>
        <dbReference type="Proteomes" id="UP000013237"/>
    </source>
</evidence>
<dbReference type="InterPro" id="IPR010985">
    <property type="entry name" value="Ribbon_hlx_hlx"/>
</dbReference>
<dbReference type="EC" id="1.5.99.8" evidence="2"/>
<proteinExistence type="predicted"/>
<accession>A0AAD2ZTT3</accession>
<dbReference type="RefSeq" id="WP_004576132.1">
    <property type="nucleotide sequence ID" value="NZ_APBQ01000095.1"/>
</dbReference>
<dbReference type="SUPFAM" id="SSF47598">
    <property type="entry name" value="Ribbon-helix-helix"/>
    <property type="match status" value="1"/>
</dbReference>